<evidence type="ECO:0000256" key="2">
    <source>
        <dbReference type="ARBA" id="ARBA00022900"/>
    </source>
</evidence>
<organism evidence="5 6">
    <name type="scientific">Trichostrongylus colubriformis</name>
    <name type="common">Black scour worm</name>
    <dbReference type="NCBI Taxonomy" id="6319"/>
    <lineage>
        <taxon>Eukaryota</taxon>
        <taxon>Metazoa</taxon>
        <taxon>Ecdysozoa</taxon>
        <taxon>Nematoda</taxon>
        <taxon>Chromadorea</taxon>
        <taxon>Rhabditida</taxon>
        <taxon>Rhabditina</taxon>
        <taxon>Rhabditomorpha</taxon>
        <taxon>Strongyloidea</taxon>
        <taxon>Trichostrongylidae</taxon>
        <taxon>Trichostrongylus</taxon>
    </lineage>
</organism>
<dbReference type="PANTHER" id="PTHR10083:SF328">
    <property type="entry name" value="TISSUE FACTOR PATHWAY INHIBITOR"/>
    <property type="match status" value="1"/>
</dbReference>
<dbReference type="PANTHER" id="PTHR10083">
    <property type="entry name" value="KUNITZ-TYPE PROTEASE INHIBITOR-RELATED"/>
    <property type="match status" value="1"/>
</dbReference>
<dbReference type="InterPro" id="IPR020901">
    <property type="entry name" value="Prtase_inh_Kunz-CS"/>
</dbReference>
<evidence type="ECO:0000256" key="3">
    <source>
        <dbReference type="ARBA" id="ARBA00023157"/>
    </source>
</evidence>
<name>A0AAN8ISB2_TRICO</name>
<keyword evidence="1" id="KW-0646">Protease inhibitor</keyword>
<dbReference type="InterPro" id="IPR002223">
    <property type="entry name" value="Kunitz_BPTI"/>
</dbReference>
<evidence type="ECO:0000313" key="6">
    <source>
        <dbReference type="Proteomes" id="UP001331761"/>
    </source>
</evidence>
<protein>
    <submittedName>
        <fullName evidence="5">Kunitz/Bovine pancreatic trypsin inhibitor domain protein</fullName>
    </submittedName>
</protein>
<gene>
    <name evidence="5" type="ORF">GCK32_015836</name>
</gene>
<dbReference type="PROSITE" id="PS00280">
    <property type="entry name" value="BPTI_KUNITZ_1"/>
    <property type="match status" value="1"/>
</dbReference>
<dbReference type="GO" id="GO:0005615">
    <property type="term" value="C:extracellular space"/>
    <property type="evidence" value="ECO:0007669"/>
    <property type="project" value="TreeGrafter"/>
</dbReference>
<dbReference type="InterPro" id="IPR036880">
    <property type="entry name" value="Kunitz_BPTI_sf"/>
</dbReference>
<evidence type="ECO:0000256" key="1">
    <source>
        <dbReference type="ARBA" id="ARBA00022690"/>
    </source>
</evidence>
<dbReference type="EMBL" id="WIXE01007994">
    <property type="protein sequence ID" value="KAK5979772.1"/>
    <property type="molecule type" value="Genomic_DNA"/>
</dbReference>
<keyword evidence="2" id="KW-0722">Serine protease inhibitor</keyword>
<dbReference type="AlphaFoldDB" id="A0AAN8ISB2"/>
<accession>A0AAN8ISB2</accession>
<dbReference type="Gene3D" id="4.10.410.10">
    <property type="entry name" value="Pancreatic trypsin inhibitor Kunitz domain"/>
    <property type="match status" value="1"/>
</dbReference>
<dbReference type="Proteomes" id="UP001331761">
    <property type="component" value="Unassembled WGS sequence"/>
</dbReference>
<dbReference type="GO" id="GO:0004867">
    <property type="term" value="F:serine-type endopeptidase inhibitor activity"/>
    <property type="evidence" value="ECO:0007669"/>
    <property type="project" value="UniProtKB-KW"/>
</dbReference>
<feature type="domain" description="BPTI/Kunitz inhibitor" evidence="4">
    <location>
        <begin position="14"/>
        <end position="71"/>
    </location>
</feature>
<dbReference type="SMART" id="SM00131">
    <property type="entry name" value="KU"/>
    <property type="match status" value="1"/>
</dbReference>
<keyword evidence="3" id="KW-1015">Disulfide bond</keyword>
<dbReference type="PROSITE" id="PS50279">
    <property type="entry name" value="BPTI_KUNITZ_2"/>
    <property type="match status" value="1"/>
</dbReference>
<reference evidence="5 6" key="1">
    <citation type="submission" date="2019-10" db="EMBL/GenBank/DDBJ databases">
        <title>Assembly and Annotation for the nematode Trichostrongylus colubriformis.</title>
        <authorList>
            <person name="Martin J."/>
        </authorList>
    </citation>
    <scope>NUCLEOTIDE SEQUENCE [LARGE SCALE GENOMIC DNA]</scope>
    <source>
        <strain evidence="5">G859</strain>
        <tissue evidence="5">Whole worm</tissue>
    </source>
</reference>
<dbReference type="SUPFAM" id="SSF57362">
    <property type="entry name" value="BPTI-like"/>
    <property type="match status" value="1"/>
</dbReference>
<dbReference type="CDD" id="cd00109">
    <property type="entry name" value="Kunitz-type"/>
    <property type="match status" value="1"/>
</dbReference>
<evidence type="ECO:0000313" key="5">
    <source>
        <dbReference type="EMBL" id="KAK5979772.1"/>
    </source>
</evidence>
<comment type="caution">
    <text evidence="5">The sequence shown here is derived from an EMBL/GenBank/DDBJ whole genome shotgun (WGS) entry which is preliminary data.</text>
</comment>
<sequence length="218" mass="23806">MVSETDSPFSALICNNDMDSGVRSRKGRLLLSMLSRYFYDVVTRSCRQFVYYGCSGNANNFPDESECEAACGTDPLTTTVAYPMIAYELRCPAPFSNPTNWPKICKSEKDSSCDGACMSLSNGISVCCTIPSSPSRPSNSELCSTGFRPVTHRSEKELHHCSTDEDCDGGICHFNAVIMEKICCTNVQRLPSKVECSASQPCKGQSVCFDGRCVCRPG</sequence>
<feature type="non-terminal residue" evidence="5">
    <location>
        <position position="218"/>
    </location>
</feature>
<dbReference type="Pfam" id="PF00014">
    <property type="entry name" value="Kunitz_BPTI"/>
    <property type="match status" value="1"/>
</dbReference>
<evidence type="ECO:0000259" key="4">
    <source>
        <dbReference type="PROSITE" id="PS50279"/>
    </source>
</evidence>
<dbReference type="InterPro" id="IPR050098">
    <property type="entry name" value="TFPI/VKTCI-like"/>
</dbReference>
<dbReference type="PRINTS" id="PR00759">
    <property type="entry name" value="BASICPTASE"/>
</dbReference>
<keyword evidence="6" id="KW-1185">Reference proteome</keyword>
<proteinExistence type="predicted"/>